<comment type="similarity">
    <text evidence="2">Belongs to the GSP F family.</text>
</comment>
<evidence type="ECO:0000259" key="8">
    <source>
        <dbReference type="Pfam" id="PF00482"/>
    </source>
</evidence>
<feature type="domain" description="Type II secretion system protein GspF" evidence="8">
    <location>
        <begin position="27"/>
        <end position="148"/>
    </location>
</feature>
<sequence length="363" mass="42127">MKTVDEKKVEVYFWHKITTKDKALLYEHLANLIDWWVTVIDSLYSFLEKTNNPKLYREIQNLLLFIESGDSFSISMKKLPYTFDKKEVAIVEAWESSGTLQRSFSSLARQLQQQEDLKAKVKWALTYPIIILVFLIFALFVIMIYVIPKLRPLFETTGVSLPFSTRTLIYTSEFFSNNIVAIIIVIFIWYFALKIYQKSYSWKRALDELYLNIPLVWDVYRNYIISQISSNLWLLIGAWIPIIKTLTLTGESSNNAIYIEAMEMVAASVASGNKITQSIENIDPKHKYFTNDFIQMISAGEKTSTINKVCDKISTQYTREVDNSIWILVKWIEPLAVAIAWIFVLWFAFSIFAAVIKITELVG</sequence>
<evidence type="ECO:0000256" key="6">
    <source>
        <dbReference type="ARBA" id="ARBA00023136"/>
    </source>
</evidence>
<name>K2AFC1_9BACT</name>
<organism evidence="9">
    <name type="scientific">uncultured bacterium</name>
    <name type="common">gcode 4</name>
    <dbReference type="NCBI Taxonomy" id="1234023"/>
    <lineage>
        <taxon>Bacteria</taxon>
        <taxon>environmental samples</taxon>
    </lineage>
</organism>
<protein>
    <recommendedName>
        <fullName evidence="8">Type II secretion system protein GspF domain-containing protein</fullName>
    </recommendedName>
</protein>
<feature type="transmembrane region" description="Helical" evidence="7">
    <location>
        <begin position="335"/>
        <end position="356"/>
    </location>
</feature>
<comment type="subcellular location">
    <subcellularLocation>
        <location evidence="1">Cell membrane</location>
        <topology evidence="1">Multi-pass membrane protein</topology>
    </subcellularLocation>
</comment>
<feature type="transmembrane region" description="Helical" evidence="7">
    <location>
        <begin position="124"/>
        <end position="147"/>
    </location>
</feature>
<reference evidence="9" key="1">
    <citation type="journal article" date="2012" name="Science">
        <title>Fermentation, hydrogen, and sulfur metabolism in multiple uncultivated bacterial phyla.</title>
        <authorList>
            <person name="Wrighton K.C."/>
            <person name="Thomas B.C."/>
            <person name="Sharon I."/>
            <person name="Miller C.S."/>
            <person name="Castelle C.J."/>
            <person name="VerBerkmoes N.C."/>
            <person name="Wilkins M.J."/>
            <person name="Hettich R.L."/>
            <person name="Lipton M.S."/>
            <person name="Williams K.H."/>
            <person name="Long P.E."/>
            <person name="Banfield J.F."/>
        </authorList>
    </citation>
    <scope>NUCLEOTIDE SEQUENCE [LARGE SCALE GENOMIC DNA]</scope>
</reference>
<keyword evidence="6 7" id="KW-0472">Membrane</keyword>
<comment type="caution">
    <text evidence="9">The sequence shown here is derived from an EMBL/GenBank/DDBJ whole genome shotgun (WGS) entry which is preliminary data.</text>
</comment>
<proteinExistence type="inferred from homology"/>
<dbReference type="PANTHER" id="PTHR30012:SF0">
    <property type="entry name" value="TYPE II SECRETION SYSTEM PROTEIN F-RELATED"/>
    <property type="match status" value="1"/>
</dbReference>
<evidence type="ECO:0000313" key="9">
    <source>
        <dbReference type="EMBL" id="EKD66650.1"/>
    </source>
</evidence>
<keyword evidence="4 7" id="KW-0812">Transmembrane</keyword>
<accession>K2AFC1</accession>
<dbReference type="InterPro" id="IPR003004">
    <property type="entry name" value="GspF/PilC"/>
</dbReference>
<keyword evidence="5 7" id="KW-1133">Transmembrane helix</keyword>
<evidence type="ECO:0000256" key="1">
    <source>
        <dbReference type="ARBA" id="ARBA00004651"/>
    </source>
</evidence>
<dbReference type="PANTHER" id="PTHR30012">
    <property type="entry name" value="GENERAL SECRETION PATHWAY PROTEIN"/>
    <property type="match status" value="1"/>
</dbReference>
<keyword evidence="3" id="KW-1003">Cell membrane</keyword>
<evidence type="ECO:0000256" key="7">
    <source>
        <dbReference type="SAM" id="Phobius"/>
    </source>
</evidence>
<feature type="transmembrane region" description="Helical" evidence="7">
    <location>
        <begin position="167"/>
        <end position="193"/>
    </location>
</feature>
<evidence type="ECO:0000256" key="3">
    <source>
        <dbReference type="ARBA" id="ARBA00022475"/>
    </source>
</evidence>
<dbReference type="AlphaFoldDB" id="K2AFC1"/>
<evidence type="ECO:0000256" key="5">
    <source>
        <dbReference type="ARBA" id="ARBA00022989"/>
    </source>
</evidence>
<dbReference type="EMBL" id="AMFJ01021612">
    <property type="protein sequence ID" value="EKD66650.1"/>
    <property type="molecule type" value="Genomic_DNA"/>
</dbReference>
<evidence type="ECO:0000256" key="2">
    <source>
        <dbReference type="ARBA" id="ARBA00005745"/>
    </source>
</evidence>
<dbReference type="PRINTS" id="PR00812">
    <property type="entry name" value="BCTERIALGSPF"/>
</dbReference>
<dbReference type="InterPro" id="IPR018076">
    <property type="entry name" value="T2SS_GspF_dom"/>
</dbReference>
<feature type="domain" description="Type II secretion system protein GspF" evidence="8">
    <location>
        <begin position="231"/>
        <end position="352"/>
    </location>
</feature>
<dbReference type="Gene3D" id="1.20.81.30">
    <property type="entry name" value="Type II secretion system (T2SS), domain F"/>
    <property type="match status" value="2"/>
</dbReference>
<dbReference type="GO" id="GO:0005886">
    <property type="term" value="C:plasma membrane"/>
    <property type="evidence" value="ECO:0007669"/>
    <property type="project" value="UniProtKB-SubCell"/>
</dbReference>
<dbReference type="Pfam" id="PF00482">
    <property type="entry name" value="T2SSF"/>
    <property type="match status" value="2"/>
</dbReference>
<gene>
    <name evidence="9" type="ORF">ACD_49C00026G0025</name>
</gene>
<dbReference type="InterPro" id="IPR042094">
    <property type="entry name" value="T2SS_GspF_sf"/>
</dbReference>
<evidence type="ECO:0000256" key="4">
    <source>
        <dbReference type="ARBA" id="ARBA00022692"/>
    </source>
</evidence>